<evidence type="ECO:0000259" key="9">
    <source>
        <dbReference type="Pfam" id="PF22692"/>
    </source>
</evidence>
<comment type="subcellular location">
    <subcellularLocation>
        <location evidence="1 5">Bacterial flagellum basal body</location>
    </subcellularLocation>
</comment>
<dbReference type="Pfam" id="PF22692">
    <property type="entry name" value="LlgE_F_G_D1"/>
    <property type="match status" value="1"/>
</dbReference>
<dbReference type="OrthoDB" id="9804559at2"/>
<dbReference type="GO" id="GO:0005829">
    <property type="term" value="C:cytosol"/>
    <property type="evidence" value="ECO:0007669"/>
    <property type="project" value="TreeGrafter"/>
</dbReference>
<dbReference type="NCBIfam" id="TIGR03506">
    <property type="entry name" value="FlgEFG_subfam"/>
    <property type="match status" value="1"/>
</dbReference>
<dbReference type="InterPro" id="IPR010930">
    <property type="entry name" value="Flg_bb/hook_C_dom"/>
</dbReference>
<name>A0A1T4PAB5_9FIRM</name>
<dbReference type="Proteomes" id="UP000189933">
    <property type="component" value="Unassembled WGS sequence"/>
</dbReference>
<evidence type="ECO:0000259" key="6">
    <source>
        <dbReference type="Pfam" id="PF00460"/>
    </source>
</evidence>
<evidence type="ECO:0000259" key="7">
    <source>
        <dbReference type="Pfam" id="PF06429"/>
    </source>
</evidence>
<dbReference type="Pfam" id="PF06429">
    <property type="entry name" value="Flg_bbr_C"/>
    <property type="match status" value="1"/>
</dbReference>
<dbReference type="PANTHER" id="PTHR30435:SF1">
    <property type="entry name" value="FLAGELLAR HOOK PROTEIN FLGE"/>
    <property type="match status" value="1"/>
</dbReference>
<dbReference type="Pfam" id="PF07559">
    <property type="entry name" value="FlgE_D2"/>
    <property type="match status" value="2"/>
</dbReference>
<comment type="function">
    <text evidence="5">A flexible structure which links the flagellar filament to the drive apparatus in the basal body.</text>
</comment>
<keyword evidence="11" id="KW-1185">Reference proteome</keyword>
<keyword evidence="10" id="KW-0966">Cell projection</keyword>
<dbReference type="RefSeq" id="WP_078665289.1">
    <property type="nucleotide sequence ID" value="NZ_FUXM01000010.1"/>
</dbReference>
<evidence type="ECO:0000313" key="11">
    <source>
        <dbReference type="Proteomes" id="UP000189933"/>
    </source>
</evidence>
<dbReference type="GO" id="GO:0009425">
    <property type="term" value="C:bacterial-type flagellum basal body"/>
    <property type="evidence" value="ECO:0007669"/>
    <property type="project" value="UniProtKB-SubCell"/>
</dbReference>
<protein>
    <recommendedName>
        <fullName evidence="3 5">Flagellar hook protein FlgE</fullName>
    </recommendedName>
</protein>
<dbReference type="InterPro" id="IPR011491">
    <property type="entry name" value="FlgE_D2"/>
</dbReference>
<evidence type="ECO:0000256" key="5">
    <source>
        <dbReference type="RuleBase" id="RU362116"/>
    </source>
</evidence>
<dbReference type="SUPFAM" id="SSF117143">
    <property type="entry name" value="Flagellar hook protein flgE"/>
    <property type="match status" value="2"/>
</dbReference>
<dbReference type="Pfam" id="PF00460">
    <property type="entry name" value="Flg_bb_rod"/>
    <property type="match status" value="1"/>
</dbReference>
<dbReference type="EMBL" id="FUXM01000010">
    <property type="protein sequence ID" value="SJZ88474.1"/>
    <property type="molecule type" value="Genomic_DNA"/>
</dbReference>
<evidence type="ECO:0000256" key="3">
    <source>
        <dbReference type="ARBA" id="ARBA00019015"/>
    </source>
</evidence>
<dbReference type="InterPro" id="IPR053967">
    <property type="entry name" value="LlgE_F_G-like_D1"/>
</dbReference>
<dbReference type="Gene3D" id="2.60.98.20">
    <property type="entry name" value="Flagellar hook protein FlgE"/>
    <property type="match status" value="1"/>
</dbReference>
<evidence type="ECO:0000313" key="10">
    <source>
        <dbReference type="EMBL" id="SJZ88474.1"/>
    </source>
</evidence>
<evidence type="ECO:0000256" key="4">
    <source>
        <dbReference type="ARBA" id="ARBA00023143"/>
    </source>
</evidence>
<accession>A0A1T4PAB5</accession>
<evidence type="ECO:0000256" key="2">
    <source>
        <dbReference type="ARBA" id="ARBA00009677"/>
    </source>
</evidence>
<dbReference type="InterPro" id="IPR001444">
    <property type="entry name" value="Flag_bb_rod_N"/>
</dbReference>
<proteinExistence type="inferred from homology"/>
<sequence length="694" mass="74211">MMRSLFSGVSGLRNHQTKMDVIGNNIANINTVGFKRGRVNFQEMLVQTIRGASAPQGGRGGVNAQQVGLGVQVASIDYVQTQGNLQSTGKTTDLALQGDGFFILSDGADQLYTRTGIFDLDQDGNLIFASNGMKVMGWTTVDAYGKIVTNTSLTNITIPIGQSMKPQATEAVTYANNLDASAKLGTVHQTQVEVYDSVGNAHTIVTNFEKLSVDADGNTTWGYTVSLGNNDAIIQTFIGQFDTYDSLLPGGPGDPIPTPTTKLETQYQVLNLAQRAAFLANPNVTIDGKPITKDLKFSDLVQDTGNPAFSIRDQVSYLTGGAANFDSLDVAQKLFILEAAYAAVEANKQVAAGNPKFSGDYSLNVTAPYTGAGTVFGNNYYIDNLGVPYPLTVTDPAANTDPSVAETITIKIYSDSDPTGFTITLTETGPDTGIFQSDFNFTNGASNAATRSIKVKDGDTITIEYGGSTVDTARWYTTTYSPEYVDDLLKVQTSLGIDKLNPRYGYIIFDQSGQLKADETRLANLIIDPKNINLTRAYSFSPSGAKTVNIIPDFKSLTQYTSPFTASAVNQNGNPAGTLQSFTIDKNGTVTGIFSNGFTKDLAVIAIANFNNPGGLMKMGENLFKRSNNSGLAQIGPAGTGGRGSITPGALEMSNVDLSQEFTDMIVTQRGFQANSRIITTSDEMLQELVNLKR</sequence>
<dbReference type="GO" id="GO:0009424">
    <property type="term" value="C:bacterial-type flagellum hook"/>
    <property type="evidence" value="ECO:0007669"/>
    <property type="project" value="TreeGrafter"/>
</dbReference>
<dbReference type="AlphaFoldDB" id="A0A1T4PAB5"/>
<dbReference type="InterPro" id="IPR037058">
    <property type="entry name" value="Falgellar_hook_FlgE_sf"/>
</dbReference>
<feature type="domain" description="Flagellar hook protein FlgE/F/G-like D1" evidence="9">
    <location>
        <begin position="95"/>
        <end position="158"/>
    </location>
</feature>
<feature type="domain" description="Flagellar hook protein FlgE D2" evidence="8">
    <location>
        <begin position="177"/>
        <end position="231"/>
    </location>
</feature>
<feature type="domain" description="Flagellar hook protein FlgE D2" evidence="8">
    <location>
        <begin position="461"/>
        <end position="573"/>
    </location>
</feature>
<dbReference type="PANTHER" id="PTHR30435">
    <property type="entry name" value="FLAGELLAR PROTEIN"/>
    <property type="match status" value="1"/>
</dbReference>
<feature type="domain" description="Flagellar basal body rod protein N-terminal" evidence="6">
    <location>
        <begin position="8"/>
        <end position="35"/>
    </location>
</feature>
<keyword evidence="4 5" id="KW-0975">Bacterial flagellum</keyword>
<dbReference type="GO" id="GO:0071978">
    <property type="term" value="P:bacterial-type flagellum-dependent swarming motility"/>
    <property type="evidence" value="ECO:0007669"/>
    <property type="project" value="TreeGrafter"/>
</dbReference>
<comment type="similarity">
    <text evidence="2 5">Belongs to the flagella basal body rod proteins family.</text>
</comment>
<keyword evidence="10" id="KW-0282">Flagellum</keyword>
<organism evidence="10 11">
    <name type="scientific">Carboxydocella sporoproducens DSM 16521</name>
    <dbReference type="NCBI Taxonomy" id="1121270"/>
    <lineage>
        <taxon>Bacteria</taxon>
        <taxon>Bacillati</taxon>
        <taxon>Bacillota</taxon>
        <taxon>Clostridia</taxon>
        <taxon>Eubacteriales</taxon>
        <taxon>Clostridiales Family XVI. Incertae Sedis</taxon>
        <taxon>Carboxydocella</taxon>
    </lineage>
</organism>
<dbReference type="InterPro" id="IPR037925">
    <property type="entry name" value="FlgE/F/G-like"/>
</dbReference>
<dbReference type="InterPro" id="IPR020013">
    <property type="entry name" value="Flagellar_FlgE/F/G"/>
</dbReference>
<feature type="domain" description="Flagellar basal-body/hook protein C-terminal" evidence="7">
    <location>
        <begin position="648"/>
        <end position="692"/>
    </location>
</feature>
<evidence type="ECO:0000259" key="8">
    <source>
        <dbReference type="Pfam" id="PF07559"/>
    </source>
</evidence>
<gene>
    <name evidence="10" type="ORF">SAMN02745885_01207</name>
</gene>
<evidence type="ECO:0000256" key="1">
    <source>
        <dbReference type="ARBA" id="ARBA00004117"/>
    </source>
</evidence>
<reference evidence="11" key="1">
    <citation type="submission" date="2017-02" db="EMBL/GenBank/DDBJ databases">
        <authorList>
            <person name="Varghese N."/>
            <person name="Submissions S."/>
        </authorList>
    </citation>
    <scope>NUCLEOTIDE SEQUENCE [LARGE SCALE GENOMIC DNA]</scope>
    <source>
        <strain evidence="11">DSM 16521</strain>
    </source>
</reference>
<keyword evidence="10" id="KW-0969">Cilium</keyword>